<dbReference type="Gene3D" id="3.30.2320.80">
    <property type="match status" value="1"/>
</dbReference>
<evidence type="ECO:0000313" key="5">
    <source>
        <dbReference type="EMBL" id="CAD7289427.1"/>
    </source>
</evidence>
<feature type="binding site" evidence="4">
    <location>
        <position position="89"/>
    </location>
    <ligand>
        <name>Zn(2+)</name>
        <dbReference type="ChEBI" id="CHEBI:29105"/>
    </ligand>
</feature>
<comment type="function">
    <text evidence="4">Involved in the maturation of [NiFe] hydrogenases. Required for nickel insertion into the metal center of the hydrogenase.</text>
</comment>
<evidence type="ECO:0000313" key="6">
    <source>
        <dbReference type="Proteomes" id="UP000789803"/>
    </source>
</evidence>
<keyword evidence="3 4" id="KW-0862">Zinc</keyword>
<dbReference type="Proteomes" id="UP000789803">
    <property type="component" value="Unassembled WGS sequence"/>
</dbReference>
<protein>
    <recommendedName>
        <fullName evidence="4">Hydrogenase maturation factor HypA</fullName>
    </recommendedName>
</protein>
<evidence type="ECO:0000256" key="2">
    <source>
        <dbReference type="ARBA" id="ARBA00022723"/>
    </source>
</evidence>
<evidence type="ECO:0000256" key="3">
    <source>
        <dbReference type="ARBA" id="ARBA00022833"/>
    </source>
</evidence>
<dbReference type="EMBL" id="CAJHOF010000016">
    <property type="protein sequence ID" value="CAD7289427.1"/>
    <property type="molecule type" value="Genomic_DNA"/>
</dbReference>
<accession>A0ABN7KAA6</accession>
<keyword evidence="6" id="KW-1185">Reference proteome</keyword>
<name>A0ABN7KAA6_9BACT</name>
<dbReference type="NCBIfam" id="TIGR00100">
    <property type="entry name" value="hypA"/>
    <property type="match status" value="1"/>
</dbReference>
<feature type="binding site" evidence="4">
    <location>
        <position position="92"/>
    </location>
    <ligand>
        <name>Zn(2+)</name>
        <dbReference type="ChEBI" id="CHEBI:29105"/>
    </ligand>
</feature>
<reference evidence="5 6" key="1">
    <citation type="submission" date="2020-11" db="EMBL/GenBank/DDBJ databases">
        <authorList>
            <person name="Peeters C."/>
        </authorList>
    </citation>
    <scope>NUCLEOTIDE SEQUENCE [LARGE SCALE GENOMIC DNA]</scope>
    <source>
        <strain evidence="5 6">LMG 7974</strain>
    </source>
</reference>
<dbReference type="PIRSF" id="PIRSF004761">
    <property type="entry name" value="Hydrgn_mat_HypA"/>
    <property type="match status" value="1"/>
</dbReference>
<feature type="binding site" evidence="4">
    <location>
        <position position="2"/>
    </location>
    <ligand>
        <name>Ni(2+)</name>
        <dbReference type="ChEBI" id="CHEBI:49786"/>
    </ligand>
</feature>
<organism evidence="5 6">
    <name type="scientific">Campylobacter majalis</name>
    <dbReference type="NCBI Taxonomy" id="2790656"/>
    <lineage>
        <taxon>Bacteria</taxon>
        <taxon>Pseudomonadati</taxon>
        <taxon>Campylobacterota</taxon>
        <taxon>Epsilonproteobacteria</taxon>
        <taxon>Campylobacterales</taxon>
        <taxon>Campylobacteraceae</taxon>
        <taxon>Campylobacter</taxon>
    </lineage>
</organism>
<gene>
    <name evidence="4 5" type="primary">hypA</name>
    <name evidence="5" type="ORF">LMG7974_01516</name>
</gene>
<dbReference type="HAMAP" id="MF_00213">
    <property type="entry name" value="HypA_HybF"/>
    <property type="match status" value="1"/>
</dbReference>
<dbReference type="RefSeq" id="WP_229933303.1">
    <property type="nucleotide sequence ID" value="NZ_CAJHOF010000016.1"/>
</dbReference>
<comment type="similarity">
    <text evidence="4">Belongs to the HypA/HybF family.</text>
</comment>
<comment type="caution">
    <text evidence="5">The sequence shown here is derived from an EMBL/GenBank/DDBJ whole genome shotgun (WGS) entry which is preliminary data.</text>
</comment>
<keyword evidence="2 4" id="KW-0479">Metal-binding</keyword>
<dbReference type="InterPro" id="IPR000688">
    <property type="entry name" value="HypA/HybF"/>
</dbReference>
<dbReference type="PANTHER" id="PTHR34535:SF3">
    <property type="entry name" value="HYDROGENASE MATURATION FACTOR HYPA"/>
    <property type="match status" value="1"/>
</dbReference>
<sequence length="113" mass="12730">MHELSIAQNLLALCEKNAQENNATKITKIHIKIGRLSGVEAHYLQSAFSVLQPESVCEDAELVCHTQEVIVECDKCGFNGELVKNEFICPQCKSTNLKVTDGEDMYLMRLEMR</sequence>
<evidence type="ECO:0000256" key="4">
    <source>
        <dbReference type="HAMAP-Rule" id="MF_00213"/>
    </source>
</evidence>
<dbReference type="Pfam" id="PF01155">
    <property type="entry name" value="HypA"/>
    <property type="match status" value="1"/>
</dbReference>
<feature type="binding site" evidence="4">
    <location>
        <position position="76"/>
    </location>
    <ligand>
        <name>Zn(2+)</name>
        <dbReference type="ChEBI" id="CHEBI:29105"/>
    </ligand>
</feature>
<proteinExistence type="inferred from homology"/>
<dbReference type="PANTHER" id="PTHR34535">
    <property type="entry name" value="HYDROGENASE MATURATION FACTOR HYPA"/>
    <property type="match status" value="1"/>
</dbReference>
<evidence type="ECO:0000256" key="1">
    <source>
        <dbReference type="ARBA" id="ARBA00022596"/>
    </source>
</evidence>
<keyword evidence="1 4" id="KW-0533">Nickel</keyword>
<feature type="binding site" evidence="4">
    <location>
        <position position="73"/>
    </location>
    <ligand>
        <name>Zn(2+)</name>
        <dbReference type="ChEBI" id="CHEBI:29105"/>
    </ligand>
</feature>